<name>A0A8T3VM57_9EURY</name>
<protein>
    <submittedName>
        <fullName evidence="2">DUF4422 domain-containing protein</fullName>
    </submittedName>
</protein>
<evidence type="ECO:0000313" key="2">
    <source>
        <dbReference type="EMBL" id="MBE6505284.1"/>
    </source>
</evidence>
<proteinExistence type="predicted"/>
<feature type="domain" description="DUF4422" evidence="1">
    <location>
        <begin position="6"/>
        <end position="224"/>
    </location>
</feature>
<evidence type="ECO:0000313" key="3">
    <source>
        <dbReference type="Proteomes" id="UP000762703"/>
    </source>
</evidence>
<sequence length="265" mass="31883">MTDMILYILTHKKFNEKYDSRLYKPLLNGSALLNDDFGYLRDDSGQNISKFNIYYAELTGQYWAWKNSNADIIGFTHYRRWFVRDIRFNKLTKNDILNDLKDNDIILPQKTRVKGSIKENMLRELEKNPEYGVKWEDYVKLGDLLKNKFSEYYDTYIDVLNGRTCYNNNMFICSFELADKYFEWLFNIFNLLKEQIDFSKYPKDNKRVFGFFSEILLTVFVTKHELKIKEHYILLSERKMPLIHILIRRFPIISTLEESVGKIVR</sequence>
<gene>
    <name evidence="2" type="ORF">E7Z73_06035</name>
</gene>
<reference evidence="2" key="1">
    <citation type="submission" date="2019-04" db="EMBL/GenBank/DDBJ databases">
        <title>Evolution of Biomass-Degrading Anaerobic Consortia Revealed by Metagenomics.</title>
        <authorList>
            <person name="Peng X."/>
        </authorList>
    </citation>
    <scope>NUCLEOTIDE SEQUENCE</scope>
    <source>
        <strain evidence="2">SIG12</strain>
    </source>
</reference>
<dbReference type="InterPro" id="IPR025536">
    <property type="entry name" value="DUF4422"/>
</dbReference>
<dbReference type="RefSeq" id="WP_303736927.1">
    <property type="nucleotide sequence ID" value="NZ_SUTE01000043.1"/>
</dbReference>
<dbReference type="EMBL" id="SUTE01000043">
    <property type="protein sequence ID" value="MBE6505284.1"/>
    <property type="molecule type" value="Genomic_DNA"/>
</dbReference>
<evidence type="ECO:0000259" key="1">
    <source>
        <dbReference type="Pfam" id="PF14393"/>
    </source>
</evidence>
<organism evidence="2 3">
    <name type="scientific">Methanobrevibacter millerae</name>
    <dbReference type="NCBI Taxonomy" id="230361"/>
    <lineage>
        <taxon>Archaea</taxon>
        <taxon>Methanobacteriati</taxon>
        <taxon>Methanobacteriota</taxon>
        <taxon>Methanomada group</taxon>
        <taxon>Methanobacteria</taxon>
        <taxon>Methanobacteriales</taxon>
        <taxon>Methanobacteriaceae</taxon>
        <taxon>Methanobrevibacter</taxon>
    </lineage>
</organism>
<accession>A0A8T3VM57</accession>
<comment type="caution">
    <text evidence="2">The sequence shown here is derived from an EMBL/GenBank/DDBJ whole genome shotgun (WGS) entry which is preliminary data.</text>
</comment>
<dbReference type="AlphaFoldDB" id="A0A8T3VM57"/>
<dbReference type="Pfam" id="PF14393">
    <property type="entry name" value="DUF4422"/>
    <property type="match status" value="1"/>
</dbReference>
<dbReference type="Proteomes" id="UP000762703">
    <property type="component" value="Unassembled WGS sequence"/>
</dbReference>